<organism evidence="2 3">
    <name type="scientific">Stylosanthes scabra</name>
    <dbReference type="NCBI Taxonomy" id="79078"/>
    <lineage>
        <taxon>Eukaryota</taxon>
        <taxon>Viridiplantae</taxon>
        <taxon>Streptophyta</taxon>
        <taxon>Embryophyta</taxon>
        <taxon>Tracheophyta</taxon>
        <taxon>Spermatophyta</taxon>
        <taxon>Magnoliopsida</taxon>
        <taxon>eudicotyledons</taxon>
        <taxon>Gunneridae</taxon>
        <taxon>Pentapetalae</taxon>
        <taxon>rosids</taxon>
        <taxon>fabids</taxon>
        <taxon>Fabales</taxon>
        <taxon>Fabaceae</taxon>
        <taxon>Papilionoideae</taxon>
        <taxon>50 kb inversion clade</taxon>
        <taxon>dalbergioids sensu lato</taxon>
        <taxon>Dalbergieae</taxon>
        <taxon>Pterocarpus clade</taxon>
        <taxon>Stylosanthes</taxon>
    </lineage>
</organism>
<reference evidence="2 3" key="1">
    <citation type="journal article" date="2023" name="Plants (Basel)">
        <title>Bridging the Gap: Combining Genomics and Transcriptomics Approaches to Understand Stylosanthes scabra, an Orphan Legume from the Brazilian Caatinga.</title>
        <authorList>
            <person name="Ferreira-Neto J.R.C."/>
            <person name="da Silva M.D."/>
            <person name="Binneck E."/>
            <person name="de Melo N.F."/>
            <person name="da Silva R.H."/>
            <person name="de Melo A.L.T.M."/>
            <person name="Pandolfi V."/>
            <person name="Bustamante F.O."/>
            <person name="Brasileiro-Vidal A.C."/>
            <person name="Benko-Iseppon A.M."/>
        </authorList>
    </citation>
    <scope>NUCLEOTIDE SEQUENCE [LARGE SCALE GENOMIC DNA]</scope>
    <source>
        <tissue evidence="2">Leaves</tissue>
    </source>
</reference>
<gene>
    <name evidence="2" type="ORF">PIB30_077071</name>
</gene>
<sequence>MFSFRSEITSSSLEILKRKEKDTDTYSDSKSNASASSIVSKNEDANVNGGSKGKWTLATVGVEGAATLESDDIADQRYHNRVGVLNVEQHAAPRSALLRSWERSGGTRDGEAVTLTNSGGNGDRGSAMVGVFVRREWTFLTAEDGATAKVTDGGLRARQLRRFVFLMPPPLLAAVFPWNRGSVGEEQSCSGLQQQVEGSIGDEQTSVTMTQPRSLAKWCYSLSSVGNGKNGGKEGFLSVELAAVHGGEKHGNLFEGESILFWFWSEKENTARGRVGQGGMGLGNPNSIGLGPIR</sequence>
<evidence type="ECO:0000256" key="1">
    <source>
        <dbReference type="SAM" id="MobiDB-lite"/>
    </source>
</evidence>
<evidence type="ECO:0000313" key="3">
    <source>
        <dbReference type="Proteomes" id="UP001341840"/>
    </source>
</evidence>
<evidence type="ECO:0000313" key="2">
    <source>
        <dbReference type="EMBL" id="MED6175295.1"/>
    </source>
</evidence>
<dbReference type="Proteomes" id="UP001341840">
    <property type="component" value="Unassembled WGS sequence"/>
</dbReference>
<feature type="compositionally biased region" description="Basic and acidic residues" evidence="1">
    <location>
        <begin position="101"/>
        <end position="111"/>
    </location>
</feature>
<accession>A0ABU6VSG0</accession>
<feature type="region of interest" description="Disordered" evidence="1">
    <location>
        <begin position="275"/>
        <end position="294"/>
    </location>
</feature>
<feature type="region of interest" description="Disordered" evidence="1">
    <location>
        <begin position="101"/>
        <end position="121"/>
    </location>
</feature>
<proteinExistence type="predicted"/>
<name>A0ABU6VSG0_9FABA</name>
<feature type="non-terminal residue" evidence="2">
    <location>
        <position position="294"/>
    </location>
</feature>
<protein>
    <submittedName>
        <fullName evidence="2">Uncharacterized protein</fullName>
    </submittedName>
</protein>
<dbReference type="EMBL" id="JASCZI010152061">
    <property type="protein sequence ID" value="MED6175295.1"/>
    <property type="molecule type" value="Genomic_DNA"/>
</dbReference>
<feature type="region of interest" description="Disordered" evidence="1">
    <location>
        <begin position="20"/>
        <end position="52"/>
    </location>
</feature>
<comment type="caution">
    <text evidence="2">The sequence shown here is derived from an EMBL/GenBank/DDBJ whole genome shotgun (WGS) entry which is preliminary data.</text>
</comment>
<feature type="compositionally biased region" description="Low complexity" evidence="1">
    <location>
        <begin position="28"/>
        <end position="40"/>
    </location>
</feature>
<keyword evidence="3" id="KW-1185">Reference proteome</keyword>